<dbReference type="KEGG" id="nmf:NMS_2270"/>
<gene>
    <name evidence="1" type="ORF">NMS_2270</name>
</gene>
<reference evidence="1 2" key="1">
    <citation type="journal article" date="2014" name="Proc. Natl. Acad. Sci. U.S.A.">
        <title>Functional characterization of flavobacteria rhodopsins reveals a unique class of light-driven chloride pump in bacteria.</title>
        <authorList>
            <person name="Yoshizawa S."/>
            <person name="Kumagai Y."/>
            <person name="Kim H."/>
            <person name="Ogura Y."/>
            <person name="Hayashi T."/>
            <person name="Iwasaki W."/>
            <person name="DeLong E.F."/>
            <person name="Kogure K."/>
        </authorList>
    </citation>
    <scope>NUCLEOTIDE SEQUENCE [LARGE SCALE GENOMIC DNA]</scope>
    <source>
        <strain evidence="1 2">S1-08</strain>
    </source>
</reference>
<evidence type="ECO:0000313" key="1">
    <source>
        <dbReference type="EMBL" id="BAO56279.1"/>
    </source>
</evidence>
<accession>W8VRI6</accession>
<dbReference type="STRING" id="1454201.NMS_2270"/>
<evidence type="ECO:0000313" key="2">
    <source>
        <dbReference type="Proteomes" id="UP000031760"/>
    </source>
</evidence>
<organism evidence="1 2">
    <name type="scientific">Nonlabens marinus S1-08</name>
    <dbReference type="NCBI Taxonomy" id="1454201"/>
    <lineage>
        <taxon>Bacteria</taxon>
        <taxon>Pseudomonadati</taxon>
        <taxon>Bacteroidota</taxon>
        <taxon>Flavobacteriia</taxon>
        <taxon>Flavobacteriales</taxon>
        <taxon>Flavobacteriaceae</taxon>
        <taxon>Nonlabens</taxon>
    </lineage>
</organism>
<keyword evidence="2" id="KW-1185">Reference proteome</keyword>
<dbReference type="AlphaFoldDB" id="W8VRI6"/>
<proteinExistence type="predicted"/>
<sequence length="49" mass="5671">MVVFISNKVEKNYAFAKAGLPQQPHYKKQPFCNILPHKITVFLQHEISS</sequence>
<dbReference type="EMBL" id="AP014548">
    <property type="protein sequence ID" value="BAO56279.1"/>
    <property type="molecule type" value="Genomic_DNA"/>
</dbReference>
<protein>
    <submittedName>
        <fullName evidence="1">Uncharacterized protein</fullName>
    </submittedName>
</protein>
<name>W8VRI6_9FLAO</name>
<dbReference type="Proteomes" id="UP000031760">
    <property type="component" value="Chromosome"/>
</dbReference>
<dbReference type="HOGENOM" id="CLU_3138347_0_0_10"/>